<dbReference type="RefSeq" id="WP_304599726.1">
    <property type="nucleotide sequence ID" value="NZ_JAUQYP010000001.1"/>
</dbReference>
<keyword evidence="2" id="KW-1185">Reference proteome</keyword>
<protein>
    <submittedName>
        <fullName evidence="1">Uncharacterized protein</fullName>
    </submittedName>
</protein>
<name>A0ABT9DA26_9CELL</name>
<accession>A0ABT9DA26</accession>
<evidence type="ECO:0000313" key="2">
    <source>
        <dbReference type="Proteomes" id="UP001232536"/>
    </source>
</evidence>
<dbReference type="Proteomes" id="UP001232536">
    <property type="component" value="Unassembled WGS sequence"/>
</dbReference>
<organism evidence="1 2">
    <name type="scientific">Actinotalea lenta</name>
    <dbReference type="NCBI Taxonomy" id="3064654"/>
    <lineage>
        <taxon>Bacteria</taxon>
        <taxon>Bacillati</taxon>
        <taxon>Actinomycetota</taxon>
        <taxon>Actinomycetes</taxon>
        <taxon>Micrococcales</taxon>
        <taxon>Cellulomonadaceae</taxon>
        <taxon>Actinotalea</taxon>
    </lineage>
</organism>
<evidence type="ECO:0000313" key="1">
    <source>
        <dbReference type="EMBL" id="MDO8106033.1"/>
    </source>
</evidence>
<dbReference type="EMBL" id="JAUQYP010000001">
    <property type="protein sequence ID" value="MDO8106033.1"/>
    <property type="molecule type" value="Genomic_DNA"/>
</dbReference>
<gene>
    <name evidence="1" type="ORF">Q6348_02350</name>
</gene>
<sequence>MNRARGPTIGVALPVDWWTIDLSEPGATRRSITALIARQVDRSDERAGLRRELREELGRAAAAATRAGGHFLAVSLMRTDDVAIPATMAVYRLPHPAGGLAAVEAQPGSAGQWVATDGAFGRVIRRVRDGDGSPALGAACSTVAEYWFDPQDGGGLVLVSFSTPAFQLKDALVGLFDAIVATIRPYPGPSRT</sequence>
<comment type="caution">
    <text evidence="1">The sequence shown here is derived from an EMBL/GenBank/DDBJ whole genome shotgun (WGS) entry which is preliminary data.</text>
</comment>
<reference evidence="1 2" key="1">
    <citation type="submission" date="2023-07" db="EMBL/GenBank/DDBJ databases">
        <title>Description of novel actinomycetes strains, isolated from tidal flat sediment.</title>
        <authorList>
            <person name="Lu C."/>
        </authorList>
    </citation>
    <scope>NUCLEOTIDE SEQUENCE [LARGE SCALE GENOMIC DNA]</scope>
    <source>
        <strain evidence="1 2">SYSU T00b441</strain>
    </source>
</reference>
<proteinExistence type="predicted"/>